<evidence type="ECO:0000256" key="11">
    <source>
        <dbReference type="ARBA" id="ARBA00023098"/>
    </source>
</evidence>
<gene>
    <name evidence="16" type="ORF">GM920_20105</name>
</gene>
<comment type="cofactor">
    <cofactor evidence="1">
        <name>Zn(2+)</name>
        <dbReference type="ChEBI" id="CHEBI:29105"/>
    </cofactor>
</comment>
<keyword evidence="9 14" id="KW-1133">Transmembrane helix</keyword>
<dbReference type="EMBL" id="WNXC01000009">
    <property type="protein sequence ID" value="MBB2151213.1"/>
    <property type="molecule type" value="Genomic_DNA"/>
</dbReference>
<organism evidence="16 17">
    <name type="scientific">Pedobacter gandavensis</name>
    <dbReference type="NCBI Taxonomy" id="2679963"/>
    <lineage>
        <taxon>Bacteria</taxon>
        <taxon>Pseudomonadati</taxon>
        <taxon>Bacteroidota</taxon>
        <taxon>Sphingobacteriia</taxon>
        <taxon>Sphingobacteriales</taxon>
        <taxon>Sphingobacteriaceae</taxon>
        <taxon>Pedobacter</taxon>
    </lineage>
</organism>
<keyword evidence="12 14" id="KW-0472">Membrane</keyword>
<evidence type="ECO:0000256" key="10">
    <source>
        <dbReference type="ARBA" id="ARBA00023002"/>
    </source>
</evidence>
<evidence type="ECO:0000256" key="9">
    <source>
        <dbReference type="ARBA" id="ARBA00022989"/>
    </source>
</evidence>
<keyword evidence="5" id="KW-0479">Metal-binding</keyword>
<dbReference type="PANTHER" id="PTHR12863">
    <property type="entry name" value="FATTY ACID HYDROXYLASE"/>
    <property type="match status" value="1"/>
</dbReference>
<evidence type="ECO:0000256" key="14">
    <source>
        <dbReference type="SAM" id="Phobius"/>
    </source>
</evidence>
<keyword evidence="11" id="KW-0443">Lipid metabolism</keyword>
<evidence type="ECO:0000256" key="2">
    <source>
        <dbReference type="ARBA" id="ARBA00004477"/>
    </source>
</evidence>
<keyword evidence="17" id="KW-1185">Reference proteome</keyword>
<dbReference type="PANTHER" id="PTHR12863:SF1">
    <property type="entry name" value="FATTY ACID 2-HYDROXYLASE"/>
    <property type="match status" value="1"/>
</dbReference>
<evidence type="ECO:0000313" key="16">
    <source>
        <dbReference type="EMBL" id="MBB2151213.1"/>
    </source>
</evidence>
<keyword evidence="6" id="KW-0256">Endoplasmic reticulum</keyword>
<reference evidence="16 17" key="1">
    <citation type="submission" date="2019-11" db="EMBL/GenBank/DDBJ databases">
        <title>Description of Pedobacter sp. LMG 31462T.</title>
        <authorList>
            <person name="Carlier A."/>
            <person name="Qi S."/>
            <person name="Vandamme P."/>
        </authorList>
    </citation>
    <scope>NUCLEOTIDE SEQUENCE [LARGE SCALE GENOMIC DNA]</scope>
    <source>
        <strain evidence="16 17">LMG 31462</strain>
    </source>
</reference>
<feature type="transmembrane region" description="Helical" evidence="14">
    <location>
        <begin position="27"/>
        <end position="48"/>
    </location>
</feature>
<keyword evidence="8" id="KW-0862">Zinc</keyword>
<feature type="domain" description="Fatty acid hydroxylase" evidence="15">
    <location>
        <begin position="60"/>
        <end position="199"/>
    </location>
</feature>
<evidence type="ECO:0000256" key="13">
    <source>
        <dbReference type="ARBA" id="ARBA00023160"/>
    </source>
</evidence>
<feature type="transmembrane region" description="Helical" evidence="14">
    <location>
        <begin position="109"/>
        <end position="127"/>
    </location>
</feature>
<feature type="transmembrane region" description="Helical" evidence="14">
    <location>
        <begin position="133"/>
        <end position="150"/>
    </location>
</feature>
<accession>A0ABR6F3C8</accession>
<sequence length="205" mass="24153">MKKNFISNSPESTRMFKSPLLEGLSKIPYFVPLIVYVPVILYFCWQAVQLNSVFTAIGHVLLGLFIWTLTEYVLHRFVFHFYPKSEWGRRIHFIFHGVHHDYPNDAQRLVMPPSASIPLAAAFYFLFRAIFPVNMLDGFFAGFIMGYLFYDMTHYMLHHAKFSNPFWKKLKQHHMLHHYDDSTKGYGVTSDIWDKVFGSELTKRS</sequence>
<evidence type="ECO:0000256" key="3">
    <source>
        <dbReference type="ARBA" id="ARBA00022516"/>
    </source>
</evidence>
<dbReference type="RefSeq" id="WP_182960867.1">
    <property type="nucleotide sequence ID" value="NZ_WNXC01000009.1"/>
</dbReference>
<keyword evidence="13" id="KW-0275">Fatty acid biosynthesis</keyword>
<evidence type="ECO:0000256" key="5">
    <source>
        <dbReference type="ARBA" id="ARBA00022723"/>
    </source>
</evidence>
<keyword evidence="10" id="KW-0560">Oxidoreductase</keyword>
<comment type="subcellular location">
    <subcellularLocation>
        <location evidence="2">Endoplasmic reticulum membrane</location>
        <topology evidence="2">Multi-pass membrane protein</topology>
    </subcellularLocation>
</comment>
<evidence type="ECO:0000256" key="1">
    <source>
        <dbReference type="ARBA" id="ARBA00001947"/>
    </source>
</evidence>
<keyword evidence="3" id="KW-0444">Lipid biosynthesis</keyword>
<keyword evidence="4 14" id="KW-0812">Transmembrane</keyword>
<dbReference type="InterPro" id="IPR006694">
    <property type="entry name" value="Fatty_acid_hydroxylase"/>
</dbReference>
<comment type="caution">
    <text evidence="16">The sequence shown here is derived from an EMBL/GenBank/DDBJ whole genome shotgun (WGS) entry which is preliminary data.</text>
</comment>
<protein>
    <submittedName>
        <fullName evidence="16">Fatty acid hydroxylase</fullName>
    </submittedName>
</protein>
<keyword evidence="7" id="KW-0276">Fatty acid metabolism</keyword>
<name>A0ABR6F3C8_9SPHI</name>
<feature type="transmembrane region" description="Helical" evidence="14">
    <location>
        <begin position="54"/>
        <end position="74"/>
    </location>
</feature>
<evidence type="ECO:0000256" key="6">
    <source>
        <dbReference type="ARBA" id="ARBA00022824"/>
    </source>
</evidence>
<evidence type="ECO:0000313" key="17">
    <source>
        <dbReference type="Proteomes" id="UP000636110"/>
    </source>
</evidence>
<dbReference type="Pfam" id="PF04116">
    <property type="entry name" value="FA_hydroxylase"/>
    <property type="match status" value="1"/>
</dbReference>
<dbReference type="Proteomes" id="UP000636110">
    <property type="component" value="Unassembled WGS sequence"/>
</dbReference>
<evidence type="ECO:0000259" key="15">
    <source>
        <dbReference type="Pfam" id="PF04116"/>
    </source>
</evidence>
<dbReference type="InterPro" id="IPR014430">
    <property type="entry name" value="Scs7"/>
</dbReference>
<evidence type="ECO:0000256" key="12">
    <source>
        <dbReference type="ARBA" id="ARBA00023136"/>
    </source>
</evidence>
<proteinExistence type="predicted"/>
<evidence type="ECO:0000256" key="4">
    <source>
        <dbReference type="ARBA" id="ARBA00022692"/>
    </source>
</evidence>
<evidence type="ECO:0000256" key="7">
    <source>
        <dbReference type="ARBA" id="ARBA00022832"/>
    </source>
</evidence>
<evidence type="ECO:0000256" key="8">
    <source>
        <dbReference type="ARBA" id="ARBA00022833"/>
    </source>
</evidence>